<proteinExistence type="predicted"/>
<name>A0AAV9BSJ4_ACOGR</name>
<evidence type="ECO:0000313" key="2">
    <source>
        <dbReference type="EMBL" id="KAK1279302.1"/>
    </source>
</evidence>
<evidence type="ECO:0000313" key="3">
    <source>
        <dbReference type="Proteomes" id="UP001179952"/>
    </source>
</evidence>
<dbReference type="EMBL" id="JAUJYN010000001">
    <property type="protein sequence ID" value="KAK1279302.1"/>
    <property type="molecule type" value="Genomic_DNA"/>
</dbReference>
<feature type="transmembrane region" description="Helical" evidence="1">
    <location>
        <begin position="45"/>
        <end position="63"/>
    </location>
</feature>
<dbReference type="AlphaFoldDB" id="A0AAV9BSJ4"/>
<reference evidence="2" key="1">
    <citation type="journal article" date="2023" name="Nat. Commun.">
        <title>Diploid and tetraploid genomes of Acorus and the evolution of monocots.</title>
        <authorList>
            <person name="Ma L."/>
            <person name="Liu K.W."/>
            <person name="Li Z."/>
            <person name="Hsiao Y.Y."/>
            <person name="Qi Y."/>
            <person name="Fu T."/>
            <person name="Tang G.D."/>
            <person name="Zhang D."/>
            <person name="Sun W.H."/>
            <person name="Liu D.K."/>
            <person name="Li Y."/>
            <person name="Chen G.Z."/>
            <person name="Liu X.D."/>
            <person name="Liao X.Y."/>
            <person name="Jiang Y.T."/>
            <person name="Yu X."/>
            <person name="Hao Y."/>
            <person name="Huang J."/>
            <person name="Zhao X.W."/>
            <person name="Ke S."/>
            <person name="Chen Y.Y."/>
            <person name="Wu W.L."/>
            <person name="Hsu J.L."/>
            <person name="Lin Y.F."/>
            <person name="Huang M.D."/>
            <person name="Li C.Y."/>
            <person name="Huang L."/>
            <person name="Wang Z.W."/>
            <person name="Zhao X."/>
            <person name="Zhong W.Y."/>
            <person name="Peng D.H."/>
            <person name="Ahmad S."/>
            <person name="Lan S."/>
            <person name="Zhang J.S."/>
            <person name="Tsai W.C."/>
            <person name="Van de Peer Y."/>
            <person name="Liu Z.J."/>
        </authorList>
    </citation>
    <scope>NUCLEOTIDE SEQUENCE</scope>
    <source>
        <strain evidence="2">SCP</strain>
    </source>
</reference>
<evidence type="ECO:0000256" key="1">
    <source>
        <dbReference type="SAM" id="Phobius"/>
    </source>
</evidence>
<protein>
    <recommendedName>
        <fullName evidence="4">NADH dehydrogenase subunit 5</fullName>
    </recommendedName>
</protein>
<keyword evidence="1" id="KW-0472">Membrane</keyword>
<comment type="caution">
    <text evidence="2">The sequence shown here is derived from an EMBL/GenBank/DDBJ whole genome shotgun (WGS) entry which is preliminary data.</text>
</comment>
<dbReference type="Proteomes" id="UP001179952">
    <property type="component" value="Unassembled WGS sequence"/>
</dbReference>
<evidence type="ECO:0008006" key="4">
    <source>
        <dbReference type="Google" id="ProtNLM"/>
    </source>
</evidence>
<organism evidence="2 3">
    <name type="scientific">Acorus gramineus</name>
    <name type="common">Dwarf sweet flag</name>
    <dbReference type="NCBI Taxonomy" id="55184"/>
    <lineage>
        <taxon>Eukaryota</taxon>
        <taxon>Viridiplantae</taxon>
        <taxon>Streptophyta</taxon>
        <taxon>Embryophyta</taxon>
        <taxon>Tracheophyta</taxon>
        <taxon>Spermatophyta</taxon>
        <taxon>Magnoliopsida</taxon>
        <taxon>Liliopsida</taxon>
        <taxon>Acoraceae</taxon>
        <taxon>Acorus</taxon>
    </lineage>
</organism>
<sequence length="64" mass="7053">MFIPVAVGLLDSKGKDIPLTSVHHEALLQSVVSNGYIERSLSFSLSMYIYFFSSLTVLLISGIF</sequence>
<gene>
    <name evidence="2" type="ORF">QJS04_geneDACA023009</name>
</gene>
<reference evidence="2" key="2">
    <citation type="submission" date="2023-06" db="EMBL/GenBank/DDBJ databases">
        <authorList>
            <person name="Ma L."/>
            <person name="Liu K.-W."/>
            <person name="Li Z."/>
            <person name="Hsiao Y.-Y."/>
            <person name="Qi Y."/>
            <person name="Fu T."/>
            <person name="Tang G."/>
            <person name="Zhang D."/>
            <person name="Sun W.-H."/>
            <person name="Liu D.-K."/>
            <person name="Li Y."/>
            <person name="Chen G.-Z."/>
            <person name="Liu X.-D."/>
            <person name="Liao X.-Y."/>
            <person name="Jiang Y.-T."/>
            <person name="Yu X."/>
            <person name="Hao Y."/>
            <person name="Huang J."/>
            <person name="Zhao X.-W."/>
            <person name="Ke S."/>
            <person name="Chen Y.-Y."/>
            <person name="Wu W.-L."/>
            <person name="Hsu J.-L."/>
            <person name="Lin Y.-F."/>
            <person name="Huang M.-D."/>
            <person name="Li C.-Y."/>
            <person name="Huang L."/>
            <person name="Wang Z.-W."/>
            <person name="Zhao X."/>
            <person name="Zhong W.-Y."/>
            <person name="Peng D.-H."/>
            <person name="Ahmad S."/>
            <person name="Lan S."/>
            <person name="Zhang J.-S."/>
            <person name="Tsai W.-C."/>
            <person name="Van De Peer Y."/>
            <person name="Liu Z.-J."/>
        </authorList>
    </citation>
    <scope>NUCLEOTIDE SEQUENCE</scope>
    <source>
        <strain evidence="2">SCP</strain>
        <tissue evidence="2">Leaves</tissue>
    </source>
</reference>
<keyword evidence="3" id="KW-1185">Reference proteome</keyword>
<accession>A0AAV9BSJ4</accession>
<keyword evidence="1" id="KW-1133">Transmembrane helix</keyword>
<keyword evidence="1" id="KW-0812">Transmembrane</keyword>